<accession>A0A6P0H853</accession>
<evidence type="ECO:0000313" key="5">
    <source>
        <dbReference type="Proteomes" id="UP000471152"/>
    </source>
</evidence>
<comment type="caution">
    <text evidence="3">The sequence shown here is derived from an EMBL/GenBank/DDBJ whole genome shotgun (WGS) entry which is preliminary data.</text>
</comment>
<evidence type="ECO:0000259" key="1">
    <source>
        <dbReference type="PROSITE" id="PS50075"/>
    </source>
</evidence>
<reference evidence="3 5" key="2">
    <citation type="submission" date="2020-02" db="EMBL/GenBank/DDBJ databases">
        <title>The WGS of Modestobacter muralis DSM 100205.</title>
        <authorList>
            <person name="Jiang Z."/>
        </authorList>
    </citation>
    <scope>NUCLEOTIDE SEQUENCE [LARGE SCALE GENOMIC DNA]</scope>
    <source>
        <strain evidence="3 5">DSM 100205</strain>
    </source>
</reference>
<reference evidence="2 4" key="1">
    <citation type="submission" date="2020-01" db="EMBL/GenBank/DDBJ databases">
        <title>the WGS Modestobacter muralis CPCC 204518.</title>
        <authorList>
            <person name="Jiang Z."/>
        </authorList>
    </citation>
    <scope>NUCLEOTIDE SEQUENCE [LARGE SCALE GENOMIC DNA]</scope>
    <source>
        <strain evidence="2 4">DSM 100205</strain>
    </source>
</reference>
<protein>
    <submittedName>
        <fullName evidence="3">Acyl carrier protein</fullName>
    </submittedName>
</protein>
<evidence type="ECO:0000313" key="3">
    <source>
        <dbReference type="EMBL" id="NEN51830.1"/>
    </source>
</evidence>
<dbReference type="InterPro" id="IPR009081">
    <property type="entry name" value="PP-bd_ACP"/>
</dbReference>
<feature type="domain" description="Carrier" evidence="1">
    <location>
        <begin position="1"/>
        <end position="68"/>
    </location>
</feature>
<organism evidence="3 5">
    <name type="scientific">Modestobacter muralis</name>
    <dbReference type="NCBI Taxonomy" id="1608614"/>
    <lineage>
        <taxon>Bacteria</taxon>
        <taxon>Bacillati</taxon>
        <taxon>Actinomycetota</taxon>
        <taxon>Actinomycetes</taxon>
        <taxon>Geodermatophilales</taxon>
        <taxon>Geodermatophilaceae</taxon>
        <taxon>Modestobacter</taxon>
    </lineage>
</organism>
<dbReference type="EMBL" id="JAAGWH010000033">
    <property type="protein sequence ID" value="NEK94942.1"/>
    <property type="molecule type" value="Genomic_DNA"/>
</dbReference>
<dbReference type="Proteomes" id="UP000471152">
    <property type="component" value="Unassembled WGS sequence"/>
</dbReference>
<dbReference type="Pfam" id="PF00550">
    <property type="entry name" value="PP-binding"/>
    <property type="match status" value="1"/>
</dbReference>
<sequence length="68" mass="7327">MSSVLRVPAADIGPDSSMDTVTGWDSLRHLTLVLALEDEFGVQIPDEEAGSITSYPLIKLVLTELLEA</sequence>
<dbReference type="InterPro" id="IPR036736">
    <property type="entry name" value="ACP-like_sf"/>
</dbReference>
<dbReference type="AlphaFoldDB" id="A0A6P0H853"/>
<dbReference type="PROSITE" id="PS50075">
    <property type="entry name" value="CARRIER"/>
    <property type="match status" value="1"/>
</dbReference>
<name>A0A6P0H853_9ACTN</name>
<dbReference type="Proteomes" id="UP000468828">
    <property type="component" value="Unassembled WGS sequence"/>
</dbReference>
<evidence type="ECO:0000313" key="2">
    <source>
        <dbReference type="EMBL" id="NEK94942.1"/>
    </source>
</evidence>
<gene>
    <name evidence="3" type="ORF">G3R41_12935</name>
    <name evidence="2" type="ORF">GCU67_12280</name>
</gene>
<dbReference type="Gene3D" id="1.10.1200.10">
    <property type="entry name" value="ACP-like"/>
    <property type="match status" value="1"/>
</dbReference>
<proteinExistence type="predicted"/>
<evidence type="ECO:0000313" key="4">
    <source>
        <dbReference type="Proteomes" id="UP000468828"/>
    </source>
</evidence>
<dbReference type="EMBL" id="JAAGWB010000035">
    <property type="protein sequence ID" value="NEN51830.1"/>
    <property type="molecule type" value="Genomic_DNA"/>
</dbReference>
<keyword evidence="4" id="KW-1185">Reference proteome</keyword>
<dbReference type="SUPFAM" id="SSF47336">
    <property type="entry name" value="ACP-like"/>
    <property type="match status" value="1"/>
</dbReference>